<feature type="region of interest" description="Disordered" evidence="1">
    <location>
        <begin position="124"/>
        <end position="165"/>
    </location>
</feature>
<evidence type="ECO:0000313" key="3">
    <source>
        <dbReference type="Proteomes" id="UP001521785"/>
    </source>
</evidence>
<organism evidence="2 3">
    <name type="scientific">Paraconiothyrium brasiliense</name>
    <dbReference type="NCBI Taxonomy" id="300254"/>
    <lineage>
        <taxon>Eukaryota</taxon>
        <taxon>Fungi</taxon>
        <taxon>Dikarya</taxon>
        <taxon>Ascomycota</taxon>
        <taxon>Pezizomycotina</taxon>
        <taxon>Dothideomycetes</taxon>
        <taxon>Pleosporomycetidae</taxon>
        <taxon>Pleosporales</taxon>
        <taxon>Massarineae</taxon>
        <taxon>Didymosphaeriaceae</taxon>
        <taxon>Paraconiothyrium</taxon>
    </lineage>
</organism>
<name>A0ABR3R0T9_9PLEO</name>
<comment type="caution">
    <text evidence="2">The sequence shown here is derived from an EMBL/GenBank/DDBJ whole genome shotgun (WGS) entry which is preliminary data.</text>
</comment>
<dbReference type="Proteomes" id="UP001521785">
    <property type="component" value="Unassembled WGS sequence"/>
</dbReference>
<gene>
    <name evidence="2" type="ORF">SLS60_008518</name>
</gene>
<dbReference type="EMBL" id="JAKJXO020000012">
    <property type="protein sequence ID" value="KAL1598030.1"/>
    <property type="molecule type" value="Genomic_DNA"/>
</dbReference>
<accession>A0ABR3R0T9</accession>
<evidence type="ECO:0000256" key="1">
    <source>
        <dbReference type="SAM" id="MobiDB-lite"/>
    </source>
</evidence>
<reference evidence="2 3" key="1">
    <citation type="submission" date="2024-02" db="EMBL/GenBank/DDBJ databases">
        <title>De novo assembly and annotation of 12 fungi associated with fruit tree decline syndrome in Ontario, Canada.</title>
        <authorList>
            <person name="Sulman M."/>
            <person name="Ellouze W."/>
            <person name="Ilyukhin E."/>
        </authorList>
    </citation>
    <scope>NUCLEOTIDE SEQUENCE [LARGE SCALE GENOMIC DNA]</scope>
    <source>
        <strain evidence="2 3">M42-189</strain>
    </source>
</reference>
<keyword evidence="3" id="KW-1185">Reference proteome</keyword>
<evidence type="ECO:0000313" key="2">
    <source>
        <dbReference type="EMBL" id="KAL1598030.1"/>
    </source>
</evidence>
<sequence>MQTLNISLGEAEVDFKTPSTQEAPFRVNNPTCRRARNHGDLLRYWDPAWRTILCDMIGLKHLAVTLIGEKYDDEKYAEPVLKALLELRGLMTFKLVLQGHSKVGSEAARLESLQERSRTLQMILESATNEDDGGKRKAEDLDWGPPPPAPPRKKRRKSERNLYRY</sequence>
<proteinExistence type="predicted"/>
<protein>
    <submittedName>
        <fullName evidence="2">Uncharacterized protein</fullName>
    </submittedName>
</protein>